<dbReference type="EMBL" id="VSSQ01025230">
    <property type="protein sequence ID" value="MPM73242.1"/>
    <property type="molecule type" value="Genomic_DNA"/>
</dbReference>
<organism evidence="1">
    <name type="scientific">bioreactor metagenome</name>
    <dbReference type="NCBI Taxonomy" id="1076179"/>
    <lineage>
        <taxon>unclassified sequences</taxon>
        <taxon>metagenomes</taxon>
        <taxon>ecological metagenomes</taxon>
    </lineage>
</organism>
<sequence>MHPAVDPVDAEIGQNAGQFAGTETQMIRIAQVGQPQYAALRQRRFGQTDQIAVECDRYNPPEIGGDLMKRLRHRVDQRRIGALQFDITFLLRSQFGQHFTQQRNTFSGAAIGKTAGNIDAPDGRPVAFFQFDATVAHPIGIGIVGHDHLPVASQMHIAFDPVGPPFPRQTKSRQRVFRRIMRFAPVRYPLDHKKIPSAGVLMKVHQKYTANGIFCNCPERSFGYSTAMRYSQRASC</sequence>
<reference evidence="1" key="1">
    <citation type="submission" date="2019-08" db="EMBL/GenBank/DDBJ databases">
        <authorList>
            <person name="Kucharzyk K."/>
            <person name="Murdoch R.W."/>
            <person name="Higgins S."/>
            <person name="Loffler F."/>
        </authorList>
    </citation>
    <scope>NUCLEOTIDE SEQUENCE</scope>
</reference>
<accession>A0A645C6D7</accession>
<name>A0A645C6D7_9ZZZZ</name>
<comment type="caution">
    <text evidence="1">The sequence shown here is derived from an EMBL/GenBank/DDBJ whole genome shotgun (WGS) entry which is preliminary data.</text>
</comment>
<proteinExistence type="predicted"/>
<protein>
    <submittedName>
        <fullName evidence="1">Uncharacterized protein</fullName>
    </submittedName>
</protein>
<dbReference type="AlphaFoldDB" id="A0A645C6D7"/>
<gene>
    <name evidence="1" type="ORF">SDC9_120218</name>
</gene>
<evidence type="ECO:0000313" key="1">
    <source>
        <dbReference type="EMBL" id="MPM73242.1"/>
    </source>
</evidence>